<reference evidence="2 3" key="1">
    <citation type="submission" date="2016-10" db="EMBL/GenBank/DDBJ databases">
        <authorList>
            <person name="de Groot N.N."/>
        </authorList>
    </citation>
    <scope>NUCLEOTIDE SEQUENCE [LARGE SCALE GENOMIC DNA]</scope>
    <source>
        <strain evidence="2 3">Nm13</strain>
    </source>
</reference>
<dbReference type="AlphaFoldDB" id="A0A1H5SHF8"/>
<keyword evidence="1" id="KW-0812">Transmembrane</keyword>
<dbReference type="Proteomes" id="UP000236753">
    <property type="component" value="Unassembled WGS sequence"/>
</dbReference>
<protein>
    <submittedName>
        <fullName evidence="2">Uncharacterized protein</fullName>
    </submittedName>
</protein>
<proteinExistence type="predicted"/>
<organism evidence="2 3">
    <name type="scientific">Nitrosomonas ureae</name>
    <dbReference type="NCBI Taxonomy" id="44577"/>
    <lineage>
        <taxon>Bacteria</taxon>
        <taxon>Pseudomonadati</taxon>
        <taxon>Pseudomonadota</taxon>
        <taxon>Betaproteobacteria</taxon>
        <taxon>Nitrosomonadales</taxon>
        <taxon>Nitrosomonadaceae</taxon>
        <taxon>Nitrosomonas</taxon>
    </lineage>
</organism>
<dbReference type="EMBL" id="FNUX01000002">
    <property type="protein sequence ID" value="SEF50113.1"/>
    <property type="molecule type" value="Genomic_DNA"/>
</dbReference>
<dbReference type="RefSeq" id="WP_103965466.1">
    <property type="nucleotide sequence ID" value="NZ_FNUX01000002.1"/>
</dbReference>
<dbReference type="OrthoDB" id="8544937at2"/>
<feature type="transmembrane region" description="Helical" evidence="1">
    <location>
        <begin position="191"/>
        <end position="209"/>
    </location>
</feature>
<evidence type="ECO:0000313" key="3">
    <source>
        <dbReference type="Proteomes" id="UP000236753"/>
    </source>
</evidence>
<feature type="transmembrane region" description="Helical" evidence="1">
    <location>
        <begin position="12"/>
        <end position="31"/>
    </location>
</feature>
<keyword evidence="1" id="KW-1133">Transmembrane helix</keyword>
<sequence length="215" mass="23944">MRHSEPESGFNFNLIMLIALLTVLLVVPFSINALMHMLLAKREFNPVIMKLPVDSAAITIPSTIKQYEGFEVTLNLETKHLARFLNEIAIAASEGTSIQGISGVVSPSMKAEIVGATFEIDRQGPQDPNSDYGGMAKWRWWVMPDSSGDRVLGFQLHLLAQNSAQTNTVILDLAEAKFSIQANPMEWVKRHGIWVVLLLSVTAAIIYGLRRRGRW</sequence>
<gene>
    <name evidence="2" type="ORF">SAMN05216334_102201</name>
</gene>
<evidence type="ECO:0000256" key="1">
    <source>
        <dbReference type="SAM" id="Phobius"/>
    </source>
</evidence>
<accession>A0A1H5SHF8</accession>
<evidence type="ECO:0000313" key="2">
    <source>
        <dbReference type="EMBL" id="SEF50113.1"/>
    </source>
</evidence>
<keyword evidence="1" id="KW-0472">Membrane</keyword>
<name>A0A1H5SHF8_9PROT</name>